<comment type="similarity">
    <text evidence="8">Belongs to the NhaC Na(+)/H(+) (TC 2.A.35) antiporter family.</text>
</comment>
<feature type="transmembrane region" description="Helical" evidence="9">
    <location>
        <begin position="33"/>
        <end position="50"/>
    </location>
</feature>
<dbReference type="InterPro" id="IPR004770">
    <property type="entry name" value="Na/H_antiport_NhaC"/>
</dbReference>
<dbReference type="RefSeq" id="WP_009020000.1">
    <property type="nucleotide sequence ID" value="NZ_DS999411.1"/>
</dbReference>
<evidence type="ECO:0000259" key="10">
    <source>
        <dbReference type="Pfam" id="PF03553"/>
    </source>
</evidence>
<keyword evidence="7 9" id="KW-0472">Membrane</keyword>
<feature type="transmembrane region" description="Helical" evidence="9">
    <location>
        <begin position="226"/>
        <end position="245"/>
    </location>
</feature>
<keyword evidence="5 9" id="KW-0812">Transmembrane</keyword>
<dbReference type="OrthoDB" id="9762978at2"/>
<accession>B8KUQ6</accession>
<dbReference type="NCBIfam" id="TIGR00931">
    <property type="entry name" value="antiport_nhaC"/>
    <property type="match status" value="1"/>
</dbReference>
<feature type="transmembrane region" description="Helical" evidence="9">
    <location>
        <begin position="105"/>
        <end position="128"/>
    </location>
</feature>
<dbReference type="GO" id="GO:0005886">
    <property type="term" value="C:plasma membrane"/>
    <property type="evidence" value="ECO:0007669"/>
    <property type="project" value="UniProtKB-SubCell"/>
</dbReference>
<feature type="transmembrane region" description="Helical" evidence="9">
    <location>
        <begin position="188"/>
        <end position="206"/>
    </location>
</feature>
<evidence type="ECO:0000256" key="1">
    <source>
        <dbReference type="ARBA" id="ARBA00004651"/>
    </source>
</evidence>
<dbReference type="InterPro" id="IPR052180">
    <property type="entry name" value="NhaC_Na-H+_Antiporter"/>
</dbReference>
<keyword evidence="6 9" id="KW-1133">Transmembrane helix</keyword>
<protein>
    <submittedName>
        <fullName evidence="11">Na+/H+ antiporter NhaC</fullName>
    </submittedName>
</protein>
<dbReference type="GO" id="GO:0015297">
    <property type="term" value="F:antiporter activity"/>
    <property type="evidence" value="ECO:0007669"/>
    <property type="project" value="UniProtKB-KW"/>
</dbReference>
<keyword evidence="12" id="KW-1185">Reference proteome</keyword>
<dbReference type="eggNOG" id="COG1757">
    <property type="taxonomic scope" value="Bacteria"/>
</dbReference>
<dbReference type="AlphaFoldDB" id="B8KUQ6"/>
<evidence type="ECO:0000256" key="7">
    <source>
        <dbReference type="ARBA" id="ARBA00023136"/>
    </source>
</evidence>
<gene>
    <name evidence="11" type="primary">nhaC</name>
    <name evidence="11" type="ORF">NOR51B_1199</name>
</gene>
<evidence type="ECO:0000256" key="3">
    <source>
        <dbReference type="ARBA" id="ARBA00022449"/>
    </source>
</evidence>
<evidence type="ECO:0000256" key="8">
    <source>
        <dbReference type="ARBA" id="ARBA00038435"/>
    </source>
</evidence>
<evidence type="ECO:0000256" key="4">
    <source>
        <dbReference type="ARBA" id="ARBA00022475"/>
    </source>
</evidence>
<keyword evidence="4" id="KW-1003">Cell membrane</keyword>
<feature type="domain" description="Na+/H+ antiporter NhaC-like C-terminal" evidence="10">
    <location>
        <begin position="156"/>
        <end position="460"/>
    </location>
</feature>
<evidence type="ECO:0000313" key="12">
    <source>
        <dbReference type="Proteomes" id="UP000004699"/>
    </source>
</evidence>
<dbReference type="HOGENOM" id="CLU_033405_1_0_6"/>
<feature type="transmembrane region" description="Helical" evidence="9">
    <location>
        <begin position="135"/>
        <end position="159"/>
    </location>
</feature>
<keyword evidence="3" id="KW-0050">Antiport</keyword>
<comment type="subcellular location">
    <subcellularLocation>
        <location evidence="1">Cell membrane</location>
        <topology evidence="1">Multi-pass membrane protein</topology>
    </subcellularLocation>
</comment>
<dbReference type="PANTHER" id="PTHR33451:SF3">
    <property type="entry name" value="MALATE-2H(+)_NA(+)-LACTATE ANTIPORTER"/>
    <property type="match status" value="1"/>
</dbReference>
<proteinExistence type="inferred from homology"/>
<feature type="transmembrane region" description="Helical" evidence="9">
    <location>
        <begin position="360"/>
        <end position="378"/>
    </location>
</feature>
<reference evidence="12" key="1">
    <citation type="journal article" date="2013" name="BMC Microbiol.">
        <title>Taxonomy and evolution of bacteriochlorophyll a-containing members of the OM60/NOR5 clade of marine gammaproteobacteria: description of Luminiphilus syltensis gen. nov., sp. nov., reclassification of Haliea rubra as Pseudohaliea rubra gen. nov., comb. nov., and emendation of Chromatocurvus halotolerans.</title>
        <authorList>
            <person name="Spring S."/>
            <person name="Riedel T."/>
            <person name="Sproer C."/>
            <person name="Yan S."/>
            <person name="Harder J."/>
            <person name="Fuchs B.M."/>
        </authorList>
    </citation>
    <scope>NUCLEOTIDE SEQUENCE [LARGE SCALE GENOMIC DNA]</scope>
    <source>
        <strain evidence="12">NOR51-B</strain>
    </source>
</reference>
<evidence type="ECO:0000313" key="11">
    <source>
        <dbReference type="EMBL" id="EED35254.1"/>
    </source>
</evidence>
<evidence type="ECO:0000256" key="5">
    <source>
        <dbReference type="ARBA" id="ARBA00022692"/>
    </source>
</evidence>
<dbReference type="PANTHER" id="PTHR33451">
    <property type="entry name" value="MALATE-2H(+)/NA(+)-LACTATE ANTIPORTER"/>
    <property type="match status" value="1"/>
</dbReference>
<feature type="transmembrane region" description="Helical" evidence="9">
    <location>
        <begin position="318"/>
        <end position="339"/>
    </location>
</feature>
<sequence length="474" mass="49290">MLISLLPIALLVGMLFSAVQLFGSDASYGPNQIALVVATGAAALVGLYRGQSWDDLQDGITSGIRVGLTPTLILLAVGALIGSWIIAGTVPAMIYYGVALLNPDIFYAACAVICAFAAVSIGSSWTVAGTLGIGLVAIANSFGMSPAITAGAIIAGAYFGDKLSPLSDTTNLAAACAGVDLFSHIKHMLWTTVPAFTIAMVVFLTMDSSVSRPPEDIIALRNALDAQFGIGPHLLIPLAGMLLLVTFRVPAYPAILLSTVVGCVIAAIFQPEAVKELTLSANPESTMPVIEGLWMVLFSGYVGTSADPALNELLSKGGMASMLNTVWLIITALGFGGILERTGILKELLDVVLTRVKSTGDLVLATITGGVVTNMLAADQFLALALPGRLFTSAYDARGLSRLNLSRSLEDSATLTSVLIPWNTCGAYMSATLGVATIDYLPYTVFNYVCPLIAILLGYLVIGQKPAVPQTAPA</sequence>
<evidence type="ECO:0000256" key="6">
    <source>
        <dbReference type="ARBA" id="ARBA00022989"/>
    </source>
</evidence>
<dbReference type="Pfam" id="PF03553">
    <property type="entry name" value="Na_H_antiporter"/>
    <property type="match status" value="1"/>
</dbReference>
<dbReference type="InterPro" id="IPR018461">
    <property type="entry name" value="Na/H_Antiport_NhaC-like_C"/>
</dbReference>
<evidence type="ECO:0000256" key="9">
    <source>
        <dbReference type="SAM" id="Phobius"/>
    </source>
</evidence>
<feature type="transmembrane region" description="Helical" evidence="9">
    <location>
        <begin position="71"/>
        <end position="99"/>
    </location>
</feature>
<dbReference type="STRING" id="565045.NOR51B_1199"/>
<evidence type="ECO:0000256" key="2">
    <source>
        <dbReference type="ARBA" id="ARBA00022448"/>
    </source>
</evidence>
<keyword evidence="2" id="KW-0813">Transport</keyword>
<organism evidence="11 12">
    <name type="scientific">Luminiphilus syltensis NOR5-1B</name>
    <dbReference type="NCBI Taxonomy" id="565045"/>
    <lineage>
        <taxon>Bacteria</taxon>
        <taxon>Pseudomonadati</taxon>
        <taxon>Pseudomonadota</taxon>
        <taxon>Gammaproteobacteria</taxon>
        <taxon>Cellvibrionales</taxon>
        <taxon>Halieaceae</taxon>
        <taxon>Luminiphilus</taxon>
    </lineage>
</organism>
<name>B8KUQ6_9GAMM</name>
<feature type="transmembrane region" description="Helical" evidence="9">
    <location>
        <begin position="440"/>
        <end position="462"/>
    </location>
</feature>
<dbReference type="EMBL" id="DS999411">
    <property type="protein sequence ID" value="EED35254.1"/>
    <property type="molecule type" value="Genomic_DNA"/>
</dbReference>
<dbReference type="Proteomes" id="UP000004699">
    <property type="component" value="Unassembled WGS sequence"/>
</dbReference>